<dbReference type="RefSeq" id="WP_244363757.1">
    <property type="nucleotide sequence ID" value="NZ_AP025594.1"/>
</dbReference>
<reference evidence="1 2" key="1">
    <citation type="journal article" date="2022" name="Microbiol. Resour. Announc.">
        <title>Complete Genome Sequences of Thermus Strains Isolated from Senami Hot Spring in Japan.</title>
        <authorList>
            <person name="Miyazaki K."/>
        </authorList>
    </citation>
    <scope>NUCLEOTIDE SEQUENCE [LARGE SCALE GENOMIC DNA]</scope>
    <source>
        <strain evidence="1 2">SNM4-1</strain>
        <plasmid evidence="1 2">pTbrSNM4-1b</plasmid>
    </source>
</reference>
<gene>
    <name evidence="1" type="ORF">TbrSNM41_24310</name>
</gene>
<proteinExistence type="predicted"/>
<keyword evidence="2" id="KW-1185">Reference proteome</keyword>
<sequence>MELVVDRSKDTEKVARLAYAILVSGSDRRTNRAWHYRPEASKQGGRLQGY</sequence>
<dbReference type="Proteomes" id="UP000831120">
    <property type="component" value="Plasmid pTbrSNM4-1b"/>
</dbReference>
<geneLocation type="plasmid" evidence="1 2">
    <name>pTbrSNM4-1b</name>
</geneLocation>
<name>A0ABN6NMN0_THEBO</name>
<keyword evidence="1" id="KW-0614">Plasmid</keyword>
<organism evidence="1 2">
    <name type="scientific">Thermus brockianus</name>
    <dbReference type="NCBI Taxonomy" id="56956"/>
    <lineage>
        <taxon>Bacteria</taxon>
        <taxon>Thermotogati</taxon>
        <taxon>Deinococcota</taxon>
        <taxon>Deinococci</taxon>
        <taxon>Thermales</taxon>
        <taxon>Thermaceae</taxon>
        <taxon>Thermus</taxon>
    </lineage>
</organism>
<evidence type="ECO:0000313" key="1">
    <source>
        <dbReference type="EMBL" id="BDG17697.1"/>
    </source>
</evidence>
<protein>
    <submittedName>
        <fullName evidence="1">Uncharacterized protein</fullName>
    </submittedName>
</protein>
<dbReference type="EMBL" id="AP025594">
    <property type="protein sequence ID" value="BDG17697.1"/>
    <property type="molecule type" value="Genomic_DNA"/>
</dbReference>
<accession>A0ABN6NMN0</accession>
<evidence type="ECO:0000313" key="2">
    <source>
        <dbReference type="Proteomes" id="UP000831120"/>
    </source>
</evidence>